<evidence type="ECO:0000313" key="2">
    <source>
        <dbReference type="Proteomes" id="UP000033874"/>
    </source>
</evidence>
<organism evidence="1 2">
    <name type="scientific">Sphingobium chungbukense</name>
    <dbReference type="NCBI Taxonomy" id="56193"/>
    <lineage>
        <taxon>Bacteria</taxon>
        <taxon>Pseudomonadati</taxon>
        <taxon>Pseudomonadota</taxon>
        <taxon>Alphaproteobacteria</taxon>
        <taxon>Sphingomonadales</taxon>
        <taxon>Sphingomonadaceae</taxon>
        <taxon>Sphingobium</taxon>
    </lineage>
</organism>
<comment type="caution">
    <text evidence="1">The sequence shown here is derived from an EMBL/GenBank/DDBJ whole genome shotgun (WGS) entry which is preliminary data.</text>
</comment>
<sequence length="78" mass="8725">MDVQMQATVLVILYQGKETLGVYDDDAAAWDALLAFVDQNWVSRFDSTPPPESGDVRVEMFFNGEDMYLLASSDVTDL</sequence>
<protein>
    <submittedName>
        <fullName evidence="1">Uncharacterized protein</fullName>
    </submittedName>
</protein>
<accession>A0A0M3AJX2</accession>
<reference evidence="1 2" key="1">
    <citation type="submission" date="2015-04" db="EMBL/GenBank/DDBJ databases">
        <title>Genome sequence of aromatic hydrocarbons-degrading Sphingobium chungbukense DJ77.</title>
        <authorList>
            <person name="Kim Y.-C."/>
            <person name="Chae J.-C."/>
        </authorList>
    </citation>
    <scope>NUCLEOTIDE SEQUENCE [LARGE SCALE GENOMIC DNA]</scope>
    <source>
        <strain evidence="1 2">DJ77</strain>
    </source>
</reference>
<dbReference type="PATRIC" id="fig|56193.3.peg.4447"/>
<dbReference type="EMBL" id="LBIC01000011">
    <property type="protein sequence ID" value="KKW90253.1"/>
    <property type="molecule type" value="Genomic_DNA"/>
</dbReference>
<keyword evidence="2" id="KW-1185">Reference proteome</keyword>
<dbReference type="Proteomes" id="UP000033874">
    <property type="component" value="Unassembled WGS sequence"/>
</dbReference>
<evidence type="ECO:0000313" key="1">
    <source>
        <dbReference type="EMBL" id="KKW90253.1"/>
    </source>
</evidence>
<dbReference type="AlphaFoldDB" id="A0A0M3AJX2"/>
<gene>
    <name evidence="1" type="ORF">YP76_21145</name>
</gene>
<name>A0A0M3AJX2_9SPHN</name>
<proteinExistence type="predicted"/>